<dbReference type="GO" id="GO:0005524">
    <property type="term" value="F:ATP binding"/>
    <property type="evidence" value="ECO:0007669"/>
    <property type="project" value="UniProtKB-KW"/>
</dbReference>
<evidence type="ECO:0000256" key="9">
    <source>
        <dbReference type="ARBA" id="ARBA00023136"/>
    </source>
</evidence>
<feature type="transmembrane region" description="Helical" evidence="10">
    <location>
        <begin position="357"/>
        <end position="376"/>
    </location>
</feature>
<evidence type="ECO:0000259" key="12">
    <source>
        <dbReference type="PROSITE" id="PS50929"/>
    </source>
</evidence>
<feature type="transmembrane region" description="Helical" evidence="10">
    <location>
        <begin position="890"/>
        <end position="908"/>
    </location>
</feature>
<keyword evidence="14" id="KW-1185">Reference proteome</keyword>
<dbReference type="PANTHER" id="PTHR24223">
    <property type="entry name" value="ATP-BINDING CASSETTE SUB-FAMILY C"/>
    <property type="match status" value="1"/>
</dbReference>
<evidence type="ECO:0000256" key="5">
    <source>
        <dbReference type="ARBA" id="ARBA00022737"/>
    </source>
</evidence>
<feature type="transmembrane region" description="Helical" evidence="10">
    <location>
        <begin position="246"/>
        <end position="269"/>
    </location>
</feature>
<dbReference type="InterPro" id="IPR003439">
    <property type="entry name" value="ABC_transporter-like_ATP-bd"/>
</dbReference>
<keyword evidence="9 10" id="KW-0472">Membrane</keyword>
<evidence type="ECO:0000256" key="7">
    <source>
        <dbReference type="ARBA" id="ARBA00022840"/>
    </source>
</evidence>
<feature type="domain" description="ABC transporter" evidence="11">
    <location>
        <begin position="428"/>
        <end position="657"/>
    </location>
</feature>
<accession>A0A8T1WJ67</accession>
<dbReference type="PROSITE" id="PS50929">
    <property type="entry name" value="ABC_TM1F"/>
    <property type="match status" value="2"/>
</dbReference>
<dbReference type="Pfam" id="PF00005">
    <property type="entry name" value="ABC_tran"/>
    <property type="match status" value="2"/>
</dbReference>
<dbReference type="EMBL" id="JAGDFL010000300">
    <property type="protein sequence ID" value="KAG7394102.1"/>
    <property type="molecule type" value="Genomic_DNA"/>
</dbReference>
<name>A0A8T1WJ67_9STRA</name>
<keyword evidence="3" id="KW-0813">Transport</keyword>
<gene>
    <name evidence="13" type="ORF">PHYBOEH_005840</name>
</gene>
<evidence type="ECO:0000313" key="13">
    <source>
        <dbReference type="EMBL" id="KAG7394102.1"/>
    </source>
</evidence>
<dbReference type="InterPro" id="IPR017871">
    <property type="entry name" value="ABC_transporter-like_CS"/>
</dbReference>
<dbReference type="OrthoDB" id="6500128at2759"/>
<dbReference type="InterPro" id="IPR044746">
    <property type="entry name" value="ABCC_6TM_D1"/>
</dbReference>
<dbReference type="GO" id="GO:0140359">
    <property type="term" value="F:ABC-type transporter activity"/>
    <property type="evidence" value="ECO:0007669"/>
    <property type="project" value="InterPro"/>
</dbReference>
<feature type="domain" description="ABC transmembrane type-1" evidence="12">
    <location>
        <begin position="770"/>
        <end position="1053"/>
    </location>
</feature>
<evidence type="ECO:0000256" key="6">
    <source>
        <dbReference type="ARBA" id="ARBA00022741"/>
    </source>
</evidence>
<evidence type="ECO:0000256" key="8">
    <source>
        <dbReference type="ARBA" id="ARBA00022989"/>
    </source>
</evidence>
<comment type="similarity">
    <text evidence="2">Belongs to the ABC transporter superfamily. ABCC family. Conjugate transporter (TC 3.A.1.208) subfamily.</text>
</comment>
<dbReference type="FunFam" id="1.20.1560.10:FF:000063">
    <property type="entry name" value="Multidrug resistance protein ABC transporter"/>
    <property type="match status" value="1"/>
</dbReference>
<evidence type="ECO:0000259" key="11">
    <source>
        <dbReference type="PROSITE" id="PS50893"/>
    </source>
</evidence>
<proteinExistence type="inferred from homology"/>
<organism evidence="13 14">
    <name type="scientific">Phytophthora boehmeriae</name>
    <dbReference type="NCBI Taxonomy" id="109152"/>
    <lineage>
        <taxon>Eukaryota</taxon>
        <taxon>Sar</taxon>
        <taxon>Stramenopiles</taxon>
        <taxon>Oomycota</taxon>
        <taxon>Peronosporomycetes</taxon>
        <taxon>Peronosporales</taxon>
        <taxon>Peronosporaceae</taxon>
        <taxon>Phytophthora</taxon>
    </lineage>
</organism>
<feature type="transmembrane region" description="Helical" evidence="10">
    <location>
        <begin position="325"/>
        <end position="351"/>
    </location>
</feature>
<comment type="subcellular location">
    <subcellularLocation>
        <location evidence="1">Vacuole membrane</location>
        <topology evidence="1">Multi-pass membrane protein</topology>
    </subcellularLocation>
</comment>
<evidence type="ECO:0000256" key="3">
    <source>
        <dbReference type="ARBA" id="ARBA00022448"/>
    </source>
</evidence>
<dbReference type="Pfam" id="PF00664">
    <property type="entry name" value="ABC_membrane"/>
    <property type="match status" value="2"/>
</dbReference>
<protein>
    <submittedName>
        <fullName evidence="13">Uncharacterized protein</fullName>
    </submittedName>
</protein>
<feature type="transmembrane region" description="Helical" evidence="10">
    <location>
        <begin position="758"/>
        <end position="782"/>
    </location>
</feature>
<evidence type="ECO:0000313" key="14">
    <source>
        <dbReference type="Proteomes" id="UP000693981"/>
    </source>
</evidence>
<dbReference type="GO" id="GO:0016887">
    <property type="term" value="F:ATP hydrolysis activity"/>
    <property type="evidence" value="ECO:0007669"/>
    <property type="project" value="InterPro"/>
</dbReference>
<dbReference type="InterPro" id="IPR050173">
    <property type="entry name" value="ABC_transporter_C-like"/>
</dbReference>
<feature type="transmembrane region" description="Helical" evidence="10">
    <location>
        <begin position="914"/>
        <end position="931"/>
    </location>
</feature>
<dbReference type="PROSITE" id="PS50893">
    <property type="entry name" value="ABC_TRANSPORTER_2"/>
    <property type="match status" value="2"/>
</dbReference>
<keyword evidence="8 10" id="KW-1133">Transmembrane helix</keyword>
<comment type="caution">
    <text evidence="13">The sequence shown here is derived from an EMBL/GenBank/DDBJ whole genome shotgun (WGS) entry which is preliminary data.</text>
</comment>
<dbReference type="CDD" id="cd18580">
    <property type="entry name" value="ABC_6TM_ABCC_D2"/>
    <property type="match status" value="1"/>
</dbReference>
<dbReference type="Proteomes" id="UP000693981">
    <property type="component" value="Unassembled WGS sequence"/>
</dbReference>
<dbReference type="InterPro" id="IPR044726">
    <property type="entry name" value="ABCC_6TM_D2"/>
</dbReference>
<dbReference type="CDD" id="cd18579">
    <property type="entry name" value="ABC_6TM_ABCC_D1"/>
    <property type="match status" value="1"/>
</dbReference>
<dbReference type="FunFam" id="1.20.1560.10:FF:000362">
    <property type="entry name" value="Uncharacterized protein"/>
    <property type="match status" value="1"/>
</dbReference>
<feature type="domain" description="ABC transporter" evidence="11">
    <location>
        <begin position="1093"/>
        <end position="1327"/>
    </location>
</feature>
<dbReference type="PROSITE" id="PS00211">
    <property type="entry name" value="ABC_TRANSPORTER_1"/>
    <property type="match status" value="1"/>
</dbReference>
<evidence type="ECO:0000256" key="2">
    <source>
        <dbReference type="ARBA" id="ARBA00009726"/>
    </source>
</evidence>
<keyword evidence="7" id="KW-0067">ATP-binding</keyword>
<reference evidence="13" key="1">
    <citation type="submission" date="2021-02" db="EMBL/GenBank/DDBJ databases">
        <authorList>
            <person name="Palmer J.M."/>
        </authorList>
    </citation>
    <scope>NUCLEOTIDE SEQUENCE</scope>
    <source>
        <strain evidence="13">SCRP23</strain>
    </source>
</reference>
<keyword evidence="5" id="KW-0677">Repeat</keyword>
<keyword evidence="4 10" id="KW-0812">Transmembrane</keyword>
<evidence type="ECO:0000256" key="4">
    <source>
        <dbReference type="ARBA" id="ARBA00022692"/>
    </source>
</evidence>
<feature type="domain" description="ABC transmembrane type-1" evidence="12">
    <location>
        <begin position="99"/>
        <end position="388"/>
    </location>
</feature>
<dbReference type="PANTHER" id="PTHR24223:SF443">
    <property type="entry name" value="MULTIDRUG-RESISTANCE LIKE PROTEIN 1, ISOFORM I"/>
    <property type="match status" value="1"/>
</dbReference>
<sequence>MASPELLPLKSYDTFDHSQSKRASEPHPQDVAGRFSRLLLHWVRPLMALGQRRQLNGDDVWPLRCDLQAENASRRFSTEFQATQSMYQAAVVCFGPRMVLTGLAFLVSMLCNLIGPVVLREVVSSLSLLAQEDPEDEWPVLSSICTWVAALFAAKVLQALADNYARFYSEVIAIKLVASVKTLMFRKTLRLNAEARRDKSTGAITNMYTSDCDSILDTAFLIHQVWLIPLQIAIVSYMLYDVLGVAAAAGVGVIVVMLGINQVISRYMFACQRKYRRSKDVRMKKVTEVFKAVEIIKFNAWEDQMLEQIMTTRAIEMKDLFRRRLLACLSVVMLWGMPVFISVASFGVYTGVLHRDLTPAIVFTSIALFQLIQGPLRMITMILPTLVQSKVAFERIGAFLEMPELEDDNVIHADHPLGEQYAIKKTIVAAENGEFGWNCESSLLKNVNFEVKAGDFIVLHGPVGCGKSSLCSALLGEMVKHRGTVFIGGSIAYCSQQPWIQNMTVRDNILFGLLYDRKKYQKVLDACALTADLQSLPAGDATEIGERGINLSGGQKARIALARACYTDASIYLLDSPLSAVDAIVQNEIFQKCFLGLLKNKTIILVTHNPEIIDSPHITRAVTIDELGTLVETRYVSYRLESEALISPFAADQYHSVNFSSSQGDMDKTGDERSIHENDALLVKDKDNNMPVEIPEEENEYDDEMALISPCAPCIESRSRSLSSVAVEADDAEQKQRGKLIDEEVREDGHVSGHVFSAYYHAVGGLSITVLFLMTSAVWQALQISSDFWLGAWSSDDVKSGSPSPPSTSYRLGVYTLLGIASAVMVFGRMFMTAIYGLRAARRMFDAMTAALMHAPMRFFDANPIGRILTRYGSDVSVVDANIPPLFSRLSSTIFSVGCSAATAAIVIRWKGFLLLPVAYLYYRIGVFYVRPARELQRLSKTTQAPVLNHLSEAVDGVAVIRAYGISHVQRFQATNTTKLDDNNKIWYGQLCVSQWFSLNIQLVGSLLVLVVTTSLVLLRHQLGAAVIGLAFSYALKVSQNLERLVEALSQVEPMMVSPERLQEYADIEQETSARLPLDPQSDSEAWPSIGAIEFIHVNFRYKEHGQLVLNDLSFSIQGGEKLGIVGRTGAGKSSLTMALFRINELVSGAISIDGVDISTIGLTTLREKLSIIPQNPVLFKGSLRHYLDPFDKFSDDELWTCLRQVGMAPRIEAEDGKLEALVEENGENFSVGERQMLCMVCSLLRKSHIVIFDEATAAVDHATDQALQRVIREVFKESTVLTIAHRLDTILDSDRILVMDNGSVMELDSPAVLVKKGKGHFFDLMEEGGYLERFQEEAAQATNYAMSNELS</sequence>
<keyword evidence="6" id="KW-0547">Nucleotide-binding</keyword>
<dbReference type="CDD" id="cd03250">
    <property type="entry name" value="ABCC_MRP_domain1"/>
    <property type="match status" value="1"/>
</dbReference>
<dbReference type="CDD" id="cd03244">
    <property type="entry name" value="ABCC_MRP_domain2"/>
    <property type="match status" value="1"/>
</dbReference>
<dbReference type="SMART" id="SM00382">
    <property type="entry name" value="AAA"/>
    <property type="match status" value="2"/>
</dbReference>
<feature type="transmembrane region" description="Helical" evidence="10">
    <location>
        <begin position="1007"/>
        <end position="1036"/>
    </location>
</feature>
<evidence type="ECO:0000256" key="10">
    <source>
        <dbReference type="SAM" id="Phobius"/>
    </source>
</evidence>
<feature type="transmembrane region" description="Helical" evidence="10">
    <location>
        <begin position="812"/>
        <end position="838"/>
    </location>
</feature>
<dbReference type="FunFam" id="3.40.50.300:FF:000610">
    <property type="entry name" value="Multidrug resistance-associated ABC transporter"/>
    <property type="match status" value="1"/>
</dbReference>
<dbReference type="GO" id="GO:0005774">
    <property type="term" value="C:vacuolar membrane"/>
    <property type="evidence" value="ECO:0007669"/>
    <property type="project" value="UniProtKB-SubCell"/>
</dbReference>
<dbReference type="InterPro" id="IPR011527">
    <property type="entry name" value="ABC1_TM_dom"/>
</dbReference>
<dbReference type="InterPro" id="IPR003593">
    <property type="entry name" value="AAA+_ATPase"/>
</dbReference>
<evidence type="ECO:0000256" key="1">
    <source>
        <dbReference type="ARBA" id="ARBA00004128"/>
    </source>
</evidence>
<dbReference type="FunFam" id="3.40.50.300:FF:000997">
    <property type="entry name" value="Multidrug resistance-associated protein 1"/>
    <property type="match status" value="1"/>
</dbReference>